<evidence type="ECO:0000313" key="1">
    <source>
        <dbReference type="EMBL" id="SIT42964.1"/>
    </source>
</evidence>
<dbReference type="EMBL" id="CYGX02000040">
    <property type="protein sequence ID" value="SIT42964.1"/>
    <property type="molecule type" value="Genomic_DNA"/>
</dbReference>
<protein>
    <submittedName>
        <fullName evidence="1">Uncharacterized protein</fullName>
    </submittedName>
</protein>
<name>A0A1N7S6C1_9BURK</name>
<keyword evidence="2" id="KW-1185">Reference proteome</keyword>
<gene>
    <name evidence="1" type="ORF">BN2475_400012</name>
</gene>
<sequence length="104" mass="12220">MLRVRDRDVIHCYFDAIRRFDRSKFHDREVIDMLQAFEVPRGDHWGGKWGKGSTPRARAQGSSHRACPLYRAFRDWAKRGVSSNEFKNPTNRRAGFFYSRLGEG</sequence>
<evidence type="ECO:0000313" key="2">
    <source>
        <dbReference type="Proteomes" id="UP000187012"/>
    </source>
</evidence>
<dbReference type="Proteomes" id="UP000187012">
    <property type="component" value="Unassembled WGS sequence"/>
</dbReference>
<proteinExistence type="predicted"/>
<reference evidence="1 2" key="1">
    <citation type="submission" date="2016-12" db="EMBL/GenBank/DDBJ databases">
        <authorList>
            <person name="Song W.-J."/>
            <person name="Kurnit D.M."/>
        </authorList>
    </citation>
    <scope>NUCLEOTIDE SEQUENCE [LARGE SCALE GENOMIC DNA]</scope>
    <source>
        <strain evidence="1 2">STM7296</strain>
    </source>
</reference>
<organism evidence="1 2">
    <name type="scientific">Paraburkholderia ribeironis</name>
    <dbReference type="NCBI Taxonomy" id="1247936"/>
    <lineage>
        <taxon>Bacteria</taxon>
        <taxon>Pseudomonadati</taxon>
        <taxon>Pseudomonadota</taxon>
        <taxon>Betaproteobacteria</taxon>
        <taxon>Burkholderiales</taxon>
        <taxon>Burkholderiaceae</taxon>
        <taxon>Paraburkholderia</taxon>
    </lineage>
</organism>
<dbReference type="AlphaFoldDB" id="A0A1N7S6C1"/>
<accession>A0A1N7S6C1</accession>